<comment type="similarity">
    <text evidence="3">Belongs to the HAD-like hydrolase superfamily. CbbY/CbbZ/Gph/YieH family.</text>
</comment>
<dbReference type="SUPFAM" id="SSF56784">
    <property type="entry name" value="HAD-like"/>
    <property type="match status" value="1"/>
</dbReference>
<name>A0A4U2Z3J2_9BACT</name>
<dbReference type="PANTHER" id="PTHR43434:SF1">
    <property type="entry name" value="PHOSPHOGLYCOLATE PHOSPHATASE"/>
    <property type="match status" value="1"/>
</dbReference>
<dbReference type="InterPro" id="IPR006439">
    <property type="entry name" value="HAD-SF_hydro_IA"/>
</dbReference>
<organism evidence="5 6">
    <name type="scientific">Sulfurimonas crateris</name>
    <dbReference type="NCBI Taxonomy" id="2574727"/>
    <lineage>
        <taxon>Bacteria</taxon>
        <taxon>Pseudomonadati</taxon>
        <taxon>Campylobacterota</taxon>
        <taxon>Epsilonproteobacteria</taxon>
        <taxon>Campylobacterales</taxon>
        <taxon>Sulfurimonadaceae</taxon>
        <taxon>Sulfurimonas</taxon>
    </lineage>
</organism>
<reference evidence="5 6" key="1">
    <citation type="submission" date="2019-04" db="EMBL/GenBank/DDBJ databases">
        <title>Sulfurimonas crateris sp. nov. a facultative anaerobic sulfur-oxidizing chemolithautotrophic bacterium isolated from a terrestrial mud vulcano.</title>
        <authorList>
            <person name="Ratnikova N.M."/>
            <person name="Slobodkin A.I."/>
            <person name="Merkel A.Y."/>
            <person name="Novikov A."/>
            <person name="Bonch-Osmolovskaya E.A."/>
            <person name="Slobodkina G.B."/>
        </authorList>
    </citation>
    <scope>NUCLEOTIDE SEQUENCE [LARGE SCALE GENOMIC DNA]</scope>
    <source>
        <strain evidence="5 6">SN118</strain>
    </source>
</reference>
<dbReference type="SFLD" id="SFLDG01129">
    <property type="entry name" value="C1.5:_HAD__Beta-PGM__Phosphata"/>
    <property type="match status" value="1"/>
</dbReference>
<dbReference type="GO" id="GO:0005829">
    <property type="term" value="C:cytosol"/>
    <property type="evidence" value="ECO:0007669"/>
    <property type="project" value="TreeGrafter"/>
</dbReference>
<evidence type="ECO:0000313" key="6">
    <source>
        <dbReference type="Proteomes" id="UP000309561"/>
    </source>
</evidence>
<protein>
    <recommendedName>
        <fullName evidence="4">phosphoglycolate phosphatase</fullName>
        <ecNumber evidence="4">3.1.3.18</ecNumber>
    </recommendedName>
</protein>
<accession>A0A4U2Z3J2</accession>
<dbReference type="InterPro" id="IPR036412">
    <property type="entry name" value="HAD-like_sf"/>
</dbReference>
<dbReference type="Pfam" id="PF13419">
    <property type="entry name" value="HAD_2"/>
    <property type="match status" value="1"/>
</dbReference>
<evidence type="ECO:0000313" key="5">
    <source>
        <dbReference type="EMBL" id="TKI68678.1"/>
    </source>
</evidence>
<evidence type="ECO:0000256" key="4">
    <source>
        <dbReference type="ARBA" id="ARBA00013078"/>
    </source>
</evidence>
<keyword evidence="6" id="KW-1185">Reference proteome</keyword>
<dbReference type="EMBL" id="SZPX01000007">
    <property type="protein sequence ID" value="TKI68678.1"/>
    <property type="molecule type" value="Genomic_DNA"/>
</dbReference>
<dbReference type="OrthoDB" id="9793014at2"/>
<dbReference type="AlphaFoldDB" id="A0A4U2Z3J2"/>
<dbReference type="GO" id="GO:0008967">
    <property type="term" value="F:phosphoglycolate phosphatase activity"/>
    <property type="evidence" value="ECO:0007669"/>
    <property type="project" value="UniProtKB-EC"/>
</dbReference>
<dbReference type="InterPro" id="IPR023198">
    <property type="entry name" value="PGP-like_dom2"/>
</dbReference>
<dbReference type="SFLD" id="SFLDS00003">
    <property type="entry name" value="Haloacid_Dehalogenase"/>
    <property type="match status" value="1"/>
</dbReference>
<comment type="caution">
    <text evidence="5">The sequence shown here is derived from an EMBL/GenBank/DDBJ whole genome shotgun (WGS) entry which is preliminary data.</text>
</comment>
<dbReference type="Gene3D" id="3.40.50.1000">
    <property type="entry name" value="HAD superfamily/HAD-like"/>
    <property type="match status" value="1"/>
</dbReference>
<evidence type="ECO:0000256" key="3">
    <source>
        <dbReference type="ARBA" id="ARBA00006171"/>
    </source>
</evidence>
<gene>
    <name evidence="5" type="ORF">FCU45_09690</name>
</gene>
<dbReference type="InterPro" id="IPR023214">
    <property type="entry name" value="HAD_sf"/>
</dbReference>
<dbReference type="InterPro" id="IPR041492">
    <property type="entry name" value="HAD_2"/>
</dbReference>
<evidence type="ECO:0000256" key="1">
    <source>
        <dbReference type="ARBA" id="ARBA00000830"/>
    </source>
</evidence>
<dbReference type="RefSeq" id="WP_137014731.1">
    <property type="nucleotide sequence ID" value="NZ_SZPX01000007.1"/>
</dbReference>
<dbReference type="NCBIfam" id="TIGR01549">
    <property type="entry name" value="HAD-SF-IA-v1"/>
    <property type="match status" value="1"/>
</dbReference>
<comment type="catalytic activity">
    <reaction evidence="1">
        <text>2-phosphoglycolate + H2O = glycolate + phosphate</text>
        <dbReference type="Rhea" id="RHEA:14369"/>
        <dbReference type="ChEBI" id="CHEBI:15377"/>
        <dbReference type="ChEBI" id="CHEBI:29805"/>
        <dbReference type="ChEBI" id="CHEBI:43474"/>
        <dbReference type="ChEBI" id="CHEBI:58033"/>
        <dbReference type="EC" id="3.1.3.18"/>
    </reaction>
</comment>
<dbReference type="Proteomes" id="UP000309561">
    <property type="component" value="Unassembled WGS sequence"/>
</dbReference>
<dbReference type="InterPro" id="IPR050155">
    <property type="entry name" value="HAD-like_hydrolase_sf"/>
</dbReference>
<keyword evidence="5" id="KW-0378">Hydrolase</keyword>
<dbReference type="EC" id="3.1.3.18" evidence="4"/>
<comment type="pathway">
    <text evidence="2">Organic acid metabolism; glycolate biosynthesis; glycolate from 2-phosphoglycolate: step 1/1.</text>
</comment>
<sequence length="212" mass="24299">MIILFDLDGTLIDSTEAILESFHRSFDLHELSRREDEEIKSLIGYPLDIMYENMGVQKSLISDIIMTYKEHYRDISTQKTQLLKNAKEAVELSSQFATLGIVTTKTGHYSKILMEHFNIMHHFEVLIGREDVENPKPHAEPIMKALEKMDTKNREIWMIGDTKLDLIAAKNANINSIGVLSGYDGHETLKMFTNVILNDALEAAVYLQNRKK</sequence>
<dbReference type="GO" id="GO:0006281">
    <property type="term" value="P:DNA repair"/>
    <property type="evidence" value="ECO:0007669"/>
    <property type="project" value="TreeGrafter"/>
</dbReference>
<dbReference type="Gene3D" id="1.10.150.240">
    <property type="entry name" value="Putative phosphatase, domain 2"/>
    <property type="match status" value="1"/>
</dbReference>
<proteinExistence type="inferred from homology"/>
<dbReference type="PANTHER" id="PTHR43434">
    <property type="entry name" value="PHOSPHOGLYCOLATE PHOSPHATASE"/>
    <property type="match status" value="1"/>
</dbReference>
<evidence type="ECO:0000256" key="2">
    <source>
        <dbReference type="ARBA" id="ARBA00004818"/>
    </source>
</evidence>